<comment type="caution">
    <text evidence="5">The sequence shown here is derived from an EMBL/GenBank/DDBJ whole genome shotgun (WGS) entry which is preliminary data.</text>
</comment>
<feature type="compositionally biased region" description="Basic and acidic residues" evidence="2">
    <location>
        <begin position="38"/>
        <end position="69"/>
    </location>
</feature>
<dbReference type="PANTHER" id="PTHR34523">
    <property type="entry name" value="COILED-COIL DOMAIN-CONTAINING PROTEIN 138"/>
    <property type="match status" value="1"/>
</dbReference>
<feature type="compositionally biased region" description="Polar residues" evidence="2">
    <location>
        <begin position="80"/>
        <end position="95"/>
    </location>
</feature>
<dbReference type="EMBL" id="JAWDJR010000009">
    <property type="protein sequence ID" value="KAK9968947.1"/>
    <property type="molecule type" value="Genomic_DNA"/>
</dbReference>
<evidence type="ECO:0008006" key="7">
    <source>
        <dbReference type="Google" id="ProtNLM"/>
    </source>
</evidence>
<evidence type="ECO:0000313" key="6">
    <source>
        <dbReference type="Proteomes" id="UP001479290"/>
    </source>
</evidence>
<evidence type="ECO:0000259" key="3">
    <source>
        <dbReference type="Pfam" id="PF21035"/>
    </source>
</evidence>
<name>A0AAW2A8U1_CULAL</name>
<keyword evidence="1" id="KW-0175">Coiled coil</keyword>
<dbReference type="InterPro" id="IPR048751">
    <property type="entry name" value="CCDC138_CC"/>
</dbReference>
<keyword evidence="6" id="KW-1185">Reference proteome</keyword>
<evidence type="ECO:0000256" key="2">
    <source>
        <dbReference type="SAM" id="MobiDB-lite"/>
    </source>
</evidence>
<dbReference type="InterPro" id="IPR038798">
    <property type="entry name" value="CCDC138"/>
</dbReference>
<gene>
    <name evidence="5" type="ORF">ABG768_027164</name>
</gene>
<protein>
    <recommendedName>
        <fullName evidence="7">Coiled-coil domain-containing protein 138</fullName>
    </recommendedName>
</protein>
<feature type="region of interest" description="Disordered" evidence="2">
    <location>
        <begin position="265"/>
        <end position="292"/>
    </location>
</feature>
<dbReference type="PANTHER" id="PTHR34523:SF1">
    <property type="entry name" value="COILED-COIL DOMAIN-CONTAINING PROTEIN 138"/>
    <property type="match status" value="1"/>
</dbReference>
<accession>A0AAW2A8U1</accession>
<feature type="coiled-coil region" evidence="1">
    <location>
        <begin position="172"/>
        <end position="259"/>
    </location>
</feature>
<evidence type="ECO:0000259" key="4">
    <source>
        <dbReference type="Pfam" id="PF21037"/>
    </source>
</evidence>
<dbReference type="InterPro" id="IPR048750">
    <property type="entry name" value="CCDC138_C"/>
</dbReference>
<organism evidence="5 6">
    <name type="scientific">Culter alburnus</name>
    <name type="common">Topmouth culter</name>
    <dbReference type="NCBI Taxonomy" id="194366"/>
    <lineage>
        <taxon>Eukaryota</taxon>
        <taxon>Metazoa</taxon>
        <taxon>Chordata</taxon>
        <taxon>Craniata</taxon>
        <taxon>Vertebrata</taxon>
        <taxon>Euteleostomi</taxon>
        <taxon>Actinopterygii</taxon>
        <taxon>Neopterygii</taxon>
        <taxon>Teleostei</taxon>
        <taxon>Ostariophysi</taxon>
        <taxon>Cypriniformes</taxon>
        <taxon>Xenocyprididae</taxon>
        <taxon>Xenocypridinae</taxon>
        <taxon>Culter</taxon>
    </lineage>
</organism>
<feature type="region of interest" description="Disordered" evidence="2">
    <location>
        <begin position="24"/>
        <end position="117"/>
    </location>
</feature>
<dbReference type="Proteomes" id="UP001479290">
    <property type="component" value="Unassembled WGS sequence"/>
</dbReference>
<feature type="domain" description="Coiled-coil" evidence="3">
    <location>
        <begin position="304"/>
        <end position="578"/>
    </location>
</feature>
<dbReference type="AlphaFoldDB" id="A0AAW2A8U1"/>
<evidence type="ECO:0000256" key="1">
    <source>
        <dbReference type="SAM" id="Coils"/>
    </source>
</evidence>
<evidence type="ECO:0000313" key="5">
    <source>
        <dbReference type="EMBL" id="KAK9968947.1"/>
    </source>
</evidence>
<proteinExistence type="predicted"/>
<dbReference type="Pfam" id="PF21037">
    <property type="entry name" value="CCDC138_cc"/>
    <property type="match status" value="1"/>
</dbReference>
<dbReference type="Gene3D" id="1.20.5.340">
    <property type="match status" value="1"/>
</dbReference>
<feature type="domain" description="Coiled-coil-domain-containing protein 138 coiled-coil" evidence="4">
    <location>
        <begin position="209"/>
        <end position="267"/>
    </location>
</feature>
<sequence length="584" mass="66183">MSNESDSDLDERIELLKQKYLQRRNQVPDTFALPSADDGGRVRSQTRRDMRDYKKALREIYRTQRRPDSAEDDSPEETNVLCTETDVTLPSNLARSSSSSVLNGRGKDVMEETPSPSSGAAAAVHVYQEMLHIYEKLQAERLSQQVWAAELCERERELQQRENTLLQHQRSVHRLKAVEEEVLRRVQSLQQQYQQETNELEAALKQKTKENKRMKSSFDSMKELNDSMKKQLNEVSEQNRKLESQSRKVQARLENLQRKYESFTTHRGREPAVPKACKPENPQSNKAAGKAGVHGPSVKLLALLLDWVVDGQLVEVRDGSNLTGREPYATLRPSLHERCAKALPVLVEQLHQTPAIEPSLLLSLLRCVYCCLLLLERSSQHSVLTSTLRRLGEEVSRGSCDPARPRACPLFKSSCLHTRFLCSLIIIKTISQVDVLAQAVDVVSCAVRTDEGQTLFLEYRALPAVLALLRGGSPGLLAPSVDVLLQMSSESRMLSAFLDQCSTEDFFRCASTFLRNPRLEPPLMEKMLMLLQKLSSVRKNKRLFEVSSLHLLLQEMHRTVDRSQAFLNINLSSILLNLGLLTRS</sequence>
<dbReference type="Pfam" id="PF21035">
    <property type="entry name" value="CCDC138_C"/>
    <property type="match status" value="1"/>
</dbReference>
<reference evidence="5 6" key="1">
    <citation type="submission" date="2024-05" db="EMBL/GenBank/DDBJ databases">
        <title>A high-quality chromosomal-level genome assembly of Topmouth culter (Culter alburnus).</title>
        <authorList>
            <person name="Zhao H."/>
        </authorList>
    </citation>
    <scope>NUCLEOTIDE SEQUENCE [LARGE SCALE GENOMIC DNA]</scope>
    <source>
        <strain evidence="5">CATC2023</strain>
        <tissue evidence="5">Muscle</tissue>
    </source>
</reference>